<dbReference type="PROSITE" id="PS00041">
    <property type="entry name" value="HTH_ARAC_FAMILY_1"/>
    <property type="match status" value="1"/>
</dbReference>
<sequence length="81" mass="9040">MSVSAFYASFRELTGTTPLQFQKQLRLIEARRLLQADRLSVSSAAFQVGYESPTQFSREYSRQFGVSPRMDKGAGITAPGF</sequence>
<organism evidence="5 6">
    <name type="scientific">Roseibium sediminicola</name>
    <dbReference type="NCBI Taxonomy" id="2933272"/>
    <lineage>
        <taxon>Bacteria</taxon>
        <taxon>Pseudomonadati</taxon>
        <taxon>Pseudomonadota</taxon>
        <taxon>Alphaproteobacteria</taxon>
        <taxon>Hyphomicrobiales</taxon>
        <taxon>Stappiaceae</taxon>
        <taxon>Roseibium</taxon>
    </lineage>
</organism>
<protein>
    <submittedName>
        <fullName evidence="5">Helix-turn-helix transcriptional regulator</fullName>
    </submittedName>
</protein>
<reference evidence="5" key="1">
    <citation type="submission" date="2022-04" db="EMBL/GenBank/DDBJ databases">
        <title>Roseibium sp. CAU 1639 isolated from mud.</title>
        <authorList>
            <person name="Kim W."/>
        </authorList>
    </citation>
    <scope>NUCLEOTIDE SEQUENCE</scope>
    <source>
        <strain evidence="5">CAU 1639</strain>
    </source>
</reference>
<name>A0ABT0GVM3_9HYPH</name>
<gene>
    <name evidence="5" type="ORF">M0H32_15015</name>
</gene>
<dbReference type="SMART" id="SM00342">
    <property type="entry name" value="HTH_ARAC"/>
    <property type="match status" value="1"/>
</dbReference>
<accession>A0ABT0GVM3</accession>
<evidence type="ECO:0000313" key="5">
    <source>
        <dbReference type="EMBL" id="MCK7613484.1"/>
    </source>
</evidence>
<dbReference type="Proteomes" id="UP001431221">
    <property type="component" value="Unassembled WGS sequence"/>
</dbReference>
<feature type="domain" description="HTH araC/xylS-type" evidence="4">
    <location>
        <begin position="1"/>
        <end position="74"/>
    </location>
</feature>
<dbReference type="PANTHER" id="PTHR43436">
    <property type="entry name" value="ARAC-FAMILY TRANSCRIPTIONAL REGULATOR"/>
    <property type="match status" value="1"/>
</dbReference>
<evidence type="ECO:0000256" key="1">
    <source>
        <dbReference type="ARBA" id="ARBA00023015"/>
    </source>
</evidence>
<dbReference type="PANTHER" id="PTHR43436:SF1">
    <property type="entry name" value="TRANSCRIPTIONAL REGULATORY PROTEIN"/>
    <property type="match status" value="1"/>
</dbReference>
<keyword evidence="6" id="KW-1185">Reference proteome</keyword>
<dbReference type="EMBL" id="JALNMJ010000010">
    <property type="protein sequence ID" value="MCK7613484.1"/>
    <property type="molecule type" value="Genomic_DNA"/>
</dbReference>
<keyword evidence="3" id="KW-0804">Transcription</keyword>
<dbReference type="PROSITE" id="PS01124">
    <property type="entry name" value="HTH_ARAC_FAMILY_2"/>
    <property type="match status" value="1"/>
</dbReference>
<dbReference type="InterPro" id="IPR018060">
    <property type="entry name" value="HTH_AraC"/>
</dbReference>
<dbReference type="Pfam" id="PF12833">
    <property type="entry name" value="HTH_18"/>
    <property type="match status" value="1"/>
</dbReference>
<evidence type="ECO:0000256" key="3">
    <source>
        <dbReference type="ARBA" id="ARBA00023163"/>
    </source>
</evidence>
<evidence type="ECO:0000259" key="4">
    <source>
        <dbReference type="PROSITE" id="PS01124"/>
    </source>
</evidence>
<dbReference type="SUPFAM" id="SSF46689">
    <property type="entry name" value="Homeodomain-like"/>
    <property type="match status" value="1"/>
</dbReference>
<dbReference type="InterPro" id="IPR018062">
    <property type="entry name" value="HTH_AraC-typ_CS"/>
</dbReference>
<keyword evidence="2" id="KW-0238">DNA-binding</keyword>
<evidence type="ECO:0000256" key="2">
    <source>
        <dbReference type="ARBA" id="ARBA00023125"/>
    </source>
</evidence>
<dbReference type="Gene3D" id="1.10.10.60">
    <property type="entry name" value="Homeodomain-like"/>
    <property type="match status" value="2"/>
</dbReference>
<evidence type="ECO:0000313" key="6">
    <source>
        <dbReference type="Proteomes" id="UP001431221"/>
    </source>
</evidence>
<keyword evidence="1" id="KW-0805">Transcription regulation</keyword>
<comment type="caution">
    <text evidence="5">The sequence shown here is derived from an EMBL/GenBank/DDBJ whole genome shotgun (WGS) entry which is preliminary data.</text>
</comment>
<proteinExistence type="predicted"/>
<dbReference type="InterPro" id="IPR009057">
    <property type="entry name" value="Homeodomain-like_sf"/>
</dbReference>